<reference evidence="9" key="1">
    <citation type="submission" date="2021-02" db="EMBL/GenBank/DDBJ databases">
        <authorList>
            <person name="Nowell W R."/>
        </authorList>
    </citation>
    <scope>NUCLEOTIDE SEQUENCE</scope>
</reference>
<evidence type="ECO:0000256" key="5">
    <source>
        <dbReference type="ARBA" id="ARBA00023274"/>
    </source>
</evidence>
<sequence>MGLLTKVLEENGQQAPESRLIWATGVSSVLSTYVVGIYSNKEFLGKSAGATISIAEEMAARDALRRLFETDEQRAPIPFDKLYKKGLLIDK</sequence>
<dbReference type="AlphaFoldDB" id="A0A815LET8"/>
<comment type="subcellular location">
    <subcellularLocation>
        <location evidence="1">Mitochondrion</location>
    </subcellularLocation>
</comment>
<evidence type="ECO:0000256" key="4">
    <source>
        <dbReference type="ARBA" id="ARBA00023128"/>
    </source>
</evidence>
<dbReference type="Proteomes" id="UP000663845">
    <property type="component" value="Unassembled WGS sequence"/>
</dbReference>
<dbReference type="FunFam" id="3.30.160.20:FF:000037">
    <property type="entry name" value="39S ribosomal protein L44, mitochondrial"/>
    <property type="match status" value="1"/>
</dbReference>
<evidence type="ECO:0000313" key="10">
    <source>
        <dbReference type="Proteomes" id="UP000663845"/>
    </source>
</evidence>
<dbReference type="SUPFAM" id="SSF54768">
    <property type="entry name" value="dsRNA-binding domain-like"/>
    <property type="match status" value="1"/>
</dbReference>
<dbReference type="GO" id="GO:1990904">
    <property type="term" value="C:ribonucleoprotein complex"/>
    <property type="evidence" value="ECO:0007669"/>
    <property type="project" value="UniProtKB-KW"/>
</dbReference>
<comment type="caution">
    <text evidence="9">The sequence shown here is derived from an EMBL/GenBank/DDBJ whole genome shotgun (WGS) entry which is preliminary data.</text>
</comment>
<dbReference type="GO" id="GO:0005840">
    <property type="term" value="C:ribosome"/>
    <property type="evidence" value="ECO:0007669"/>
    <property type="project" value="UniProtKB-KW"/>
</dbReference>
<evidence type="ECO:0000256" key="3">
    <source>
        <dbReference type="ARBA" id="ARBA00022980"/>
    </source>
</evidence>
<keyword evidence="4" id="KW-0496">Mitochondrion</keyword>
<dbReference type="GO" id="GO:0005739">
    <property type="term" value="C:mitochondrion"/>
    <property type="evidence" value="ECO:0007669"/>
    <property type="project" value="UniProtKB-SubCell"/>
</dbReference>
<evidence type="ECO:0000256" key="7">
    <source>
        <dbReference type="ARBA" id="ARBA00035187"/>
    </source>
</evidence>
<dbReference type="EMBL" id="CAJNOG010001087">
    <property type="protein sequence ID" value="CAF1407184.1"/>
    <property type="molecule type" value="Genomic_DNA"/>
</dbReference>
<evidence type="ECO:0000256" key="6">
    <source>
        <dbReference type="ARBA" id="ARBA00024034"/>
    </source>
</evidence>
<dbReference type="CDD" id="cd19874">
    <property type="entry name" value="DSRM_MRPL44"/>
    <property type="match status" value="1"/>
</dbReference>
<feature type="domain" description="Large ribosomal subunit protein mL44 dsRNA binding" evidence="8">
    <location>
        <begin position="1"/>
        <end position="82"/>
    </location>
</feature>
<keyword evidence="3" id="KW-0689">Ribosomal protein</keyword>
<evidence type="ECO:0000313" key="9">
    <source>
        <dbReference type="EMBL" id="CAF1407184.1"/>
    </source>
</evidence>
<name>A0A815LET8_9BILA</name>
<keyword evidence="5" id="KW-0687">Ribonucleoprotein</keyword>
<keyword evidence="2" id="KW-0809">Transit peptide</keyword>
<evidence type="ECO:0000259" key="8">
    <source>
        <dbReference type="Pfam" id="PF22892"/>
    </source>
</evidence>
<dbReference type="GO" id="GO:0003725">
    <property type="term" value="F:double-stranded RNA binding"/>
    <property type="evidence" value="ECO:0007669"/>
    <property type="project" value="InterPro"/>
</dbReference>
<evidence type="ECO:0000256" key="1">
    <source>
        <dbReference type="ARBA" id="ARBA00004173"/>
    </source>
</evidence>
<accession>A0A815LET8</accession>
<evidence type="ECO:0000256" key="2">
    <source>
        <dbReference type="ARBA" id="ARBA00022946"/>
    </source>
</evidence>
<comment type="similarity">
    <text evidence="6">Belongs to the ribonuclease III family. Mitochondrion-specific ribosomal protein mL44 subfamily.</text>
</comment>
<proteinExistence type="inferred from homology"/>
<organism evidence="9 10">
    <name type="scientific">Adineta steineri</name>
    <dbReference type="NCBI Taxonomy" id="433720"/>
    <lineage>
        <taxon>Eukaryota</taxon>
        <taxon>Metazoa</taxon>
        <taxon>Spiralia</taxon>
        <taxon>Gnathifera</taxon>
        <taxon>Rotifera</taxon>
        <taxon>Eurotatoria</taxon>
        <taxon>Bdelloidea</taxon>
        <taxon>Adinetida</taxon>
        <taxon>Adinetidae</taxon>
        <taxon>Adineta</taxon>
    </lineage>
</organism>
<dbReference type="InterPro" id="IPR044444">
    <property type="entry name" value="Ribosomal_mL44_DSRM_metazoa"/>
</dbReference>
<dbReference type="Pfam" id="PF22892">
    <property type="entry name" value="DSRM_MRPL44"/>
    <property type="match status" value="1"/>
</dbReference>
<protein>
    <recommendedName>
        <fullName evidence="7">Large ribosomal subunit protein mL44</fullName>
    </recommendedName>
</protein>
<dbReference type="Gene3D" id="3.30.160.20">
    <property type="match status" value="1"/>
</dbReference>
<gene>
    <name evidence="9" type="ORF">JYZ213_LOCUS38136</name>
</gene>